<dbReference type="EMBL" id="BMJQ01000019">
    <property type="protein sequence ID" value="GGF43271.1"/>
    <property type="molecule type" value="Genomic_DNA"/>
</dbReference>
<proteinExistence type="predicted"/>
<sequence length="86" mass="9191">MLLADGKIPLMGVEAIDQPGQCQPVVIERKAPHSASPARRRNVLRTEVASSMGRRCAVRFTTGLRNLRSAPLADSASVIPPRCGSP</sequence>
<organism evidence="1 2">
    <name type="scientific">Aliidongia dinghuensis</name>
    <dbReference type="NCBI Taxonomy" id="1867774"/>
    <lineage>
        <taxon>Bacteria</taxon>
        <taxon>Pseudomonadati</taxon>
        <taxon>Pseudomonadota</taxon>
        <taxon>Alphaproteobacteria</taxon>
        <taxon>Rhodospirillales</taxon>
        <taxon>Dongiaceae</taxon>
        <taxon>Aliidongia</taxon>
    </lineage>
</organism>
<gene>
    <name evidence="1" type="ORF">GCM10011611_57140</name>
</gene>
<evidence type="ECO:0000313" key="2">
    <source>
        <dbReference type="Proteomes" id="UP000646365"/>
    </source>
</evidence>
<accession>A0A8J3E6P9</accession>
<evidence type="ECO:0000313" key="1">
    <source>
        <dbReference type="EMBL" id="GGF43271.1"/>
    </source>
</evidence>
<reference evidence="1" key="2">
    <citation type="submission" date="2020-09" db="EMBL/GenBank/DDBJ databases">
        <authorList>
            <person name="Sun Q."/>
            <person name="Zhou Y."/>
        </authorList>
    </citation>
    <scope>NUCLEOTIDE SEQUENCE</scope>
    <source>
        <strain evidence="1">CGMCC 1.15725</strain>
    </source>
</reference>
<dbReference type="AlphaFoldDB" id="A0A8J3E6P9"/>
<name>A0A8J3E6P9_9PROT</name>
<comment type="caution">
    <text evidence="1">The sequence shown here is derived from an EMBL/GenBank/DDBJ whole genome shotgun (WGS) entry which is preliminary data.</text>
</comment>
<protein>
    <submittedName>
        <fullName evidence="1">Uncharacterized protein</fullName>
    </submittedName>
</protein>
<reference evidence="1" key="1">
    <citation type="journal article" date="2014" name="Int. J. Syst. Evol. Microbiol.">
        <title>Complete genome sequence of Corynebacterium casei LMG S-19264T (=DSM 44701T), isolated from a smear-ripened cheese.</title>
        <authorList>
            <consortium name="US DOE Joint Genome Institute (JGI-PGF)"/>
            <person name="Walter F."/>
            <person name="Albersmeier A."/>
            <person name="Kalinowski J."/>
            <person name="Ruckert C."/>
        </authorList>
    </citation>
    <scope>NUCLEOTIDE SEQUENCE</scope>
    <source>
        <strain evidence="1">CGMCC 1.15725</strain>
    </source>
</reference>
<dbReference type="Proteomes" id="UP000646365">
    <property type="component" value="Unassembled WGS sequence"/>
</dbReference>
<keyword evidence="2" id="KW-1185">Reference proteome</keyword>